<accession>A0A8S4QCQ9</accession>
<keyword evidence="2" id="KW-1185">Reference proteome</keyword>
<name>A0A8S4QCQ9_9NEOP</name>
<evidence type="ECO:0000313" key="1">
    <source>
        <dbReference type="EMBL" id="CAH2208112.1"/>
    </source>
</evidence>
<dbReference type="AlphaFoldDB" id="A0A8S4QCQ9"/>
<dbReference type="EMBL" id="CAKXAJ010002295">
    <property type="protein sequence ID" value="CAH2208112.1"/>
    <property type="molecule type" value="Genomic_DNA"/>
</dbReference>
<organism evidence="1 2">
    <name type="scientific">Pararge aegeria aegeria</name>
    <dbReference type="NCBI Taxonomy" id="348720"/>
    <lineage>
        <taxon>Eukaryota</taxon>
        <taxon>Metazoa</taxon>
        <taxon>Ecdysozoa</taxon>
        <taxon>Arthropoda</taxon>
        <taxon>Hexapoda</taxon>
        <taxon>Insecta</taxon>
        <taxon>Pterygota</taxon>
        <taxon>Neoptera</taxon>
        <taxon>Endopterygota</taxon>
        <taxon>Lepidoptera</taxon>
        <taxon>Glossata</taxon>
        <taxon>Ditrysia</taxon>
        <taxon>Papilionoidea</taxon>
        <taxon>Nymphalidae</taxon>
        <taxon>Satyrinae</taxon>
        <taxon>Satyrini</taxon>
        <taxon>Parargina</taxon>
        <taxon>Pararge</taxon>
    </lineage>
</organism>
<comment type="caution">
    <text evidence="1">The sequence shown here is derived from an EMBL/GenBank/DDBJ whole genome shotgun (WGS) entry which is preliminary data.</text>
</comment>
<proteinExistence type="predicted"/>
<dbReference type="Proteomes" id="UP000838756">
    <property type="component" value="Unassembled WGS sequence"/>
</dbReference>
<gene>
    <name evidence="1" type="primary">jg9750</name>
    <name evidence="1" type="ORF">PAEG_LOCUS729</name>
</gene>
<dbReference type="OrthoDB" id="10499297at2759"/>
<sequence length="95" mass="10980">MDQSQERLNVNVNFEGEFAHYLIEMAKVQNRTIGEVVKDLVEEEIEASKLSEEDDEIDEVDIKLAKLSLERDARGDEEIRSEDVDWNRILSAKTV</sequence>
<reference evidence="1" key="1">
    <citation type="submission" date="2022-03" db="EMBL/GenBank/DDBJ databases">
        <authorList>
            <person name="Lindestad O."/>
        </authorList>
    </citation>
    <scope>NUCLEOTIDE SEQUENCE</scope>
</reference>
<protein>
    <submittedName>
        <fullName evidence="1">Jg9750 protein</fullName>
    </submittedName>
</protein>
<evidence type="ECO:0000313" key="2">
    <source>
        <dbReference type="Proteomes" id="UP000838756"/>
    </source>
</evidence>